<evidence type="ECO:0008006" key="3">
    <source>
        <dbReference type="Google" id="ProtNLM"/>
    </source>
</evidence>
<evidence type="ECO:0000313" key="2">
    <source>
        <dbReference type="Proteomes" id="UP000651057"/>
    </source>
</evidence>
<comment type="caution">
    <text evidence="1">The sequence shown here is derived from an EMBL/GenBank/DDBJ whole genome shotgun (WGS) entry which is preliminary data.</text>
</comment>
<dbReference type="Proteomes" id="UP000651057">
    <property type="component" value="Unassembled WGS sequence"/>
</dbReference>
<name>A0A937D7A3_9FLAO</name>
<sequence length="137" mass="15485">MFIHTKIWLLSFALVVLVLRTCVQDMSTSEVTDIVPPLEEKKNISTKISNENSFEECSEITRGVLITFCGSCHQSSLDSHKAGAIQVFDLDKMANWHTSLSEENLNGIARRTQNKDITDQKKEAIATFIKLKELQLE</sequence>
<keyword evidence="2" id="KW-1185">Reference proteome</keyword>
<proteinExistence type="predicted"/>
<dbReference type="EMBL" id="JAERQJ010000002">
    <property type="protein sequence ID" value="MBL0682885.1"/>
    <property type="molecule type" value="Genomic_DNA"/>
</dbReference>
<organism evidence="1 2">
    <name type="scientific">Aquimarina mytili</name>
    <dbReference type="NCBI Taxonomy" id="874423"/>
    <lineage>
        <taxon>Bacteria</taxon>
        <taxon>Pseudomonadati</taxon>
        <taxon>Bacteroidota</taxon>
        <taxon>Flavobacteriia</taxon>
        <taxon>Flavobacteriales</taxon>
        <taxon>Flavobacteriaceae</taxon>
        <taxon>Aquimarina</taxon>
    </lineage>
</organism>
<accession>A0A937D7A3</accession>
<dbReference type="RefSeq" id="WP_201917371.1">
    <property type="nucleotide sequence ID" value="NZ_BAABAX010000023.1"/>
</dbReference>
<evidence type="ECO:0000313" key="1">
    <source>
        <dbReference type="EMBL" id="MBL0682885.1"/>
    </source>
</evidence>
<gene>
    <name evidence="1" type="ORF">JJQ60_05100</name>
</gene>
<reference evidence="1" key="1">
    <citation type="submission" date="2021-01" db="EMBL/GenBank/DDBJ databases">
        <authorList>
            <person name="Zhong Y.L."/>
        </authorList>
    </citation>
    <scope>NUCLEOTIDE SEQUENCE</scope>
    <source>
        <strain evidence="1">KCTC 23302</strain>
    </source>
</reference>
<protein>
    <recommendedName>
        <fullName evidence="3">Cytochrome c domain-containing protein</fullName>
    </recommendedName>
</protein>
<dbReference type="AlphaFoldDB" id="A0A937D7A3"/>